<dbReference type="RefSeq" id="WP_216244233.1">
    <property type="nucleotide sequence ID" value="NZ_JABACJ020000020.1"/>
</dbReference>
<dbReference type="EMBL" id="JABACJ020000020">
    <property type="protein sequence ID" value="MBU3877609.1"/>
    <property type="molecule type" value="Genomic_DNA"/>
</dbReference>
<evidence type="ECO:0000259" key="2">
    <source>
        <dbReference type="Pfam" id="PF00248"/>
    </source>
</evidence>
<reference evidence="3 4" key="1">
    <citation type="submission" date="2021-06" db="EMBL/GenBank/DDBJ databases">
        <title>Faecalicatena sp. nov. isolated from porcine feces.</title>
        <authorList>
            <person name="Oh B.S."/>
            <person name="Lee J.H."/>
        </authorList>
    </citation>
    <scope>NUCLEOTIDE SEQUENCE [LARGE SCALE GENOMIC DNA]</scope>
    <source>
        <strain evidence="3 4">AGMB00832</strain>
    </source>
</reference>
<dbReference type="Proteomes" id="UP000723714">
    <property type="component" value="Unassembled WGS sequence"/>
</dbReference>
<evidence type="ECO:0000256" key="1">
    <source>
        <dbReference type="ARBA" id="ARBA00023002"/>
    </source>
</evidence>
<evidence type="ECO:0000313" key="4">
    <source>
        <dbReference type="Proteomes" id="UP000723714"/>
    </source>
</evidence>
<name>A0ABS6D7M7_9FIRM</name>
<evidence type="ECO:0000313" key="3">
    <source>
        <dbReference type="EMBL" id="MBU3877609.1"/>
    </source>
</evidence>
<dbReference type="CDD" id="cd19082">
    <property type="entry name" value="AKR_AKR10A1_2"/>
    <property type="match status" value="1"/>
</dbReference>
<organism evidence="3 4">
    <name type="scientific">Faecalicatena faecalis</name>
    <dbReference type="NCBI Taxonomy" id="2726362"/>
    <lineage>
        <taxon>Bacteria</taxon>
        <taxon>Bacillati</taxon>
        <taxon>Bacillota</taxon>
        <taxon>Clostridia</taxon>
        <taxon>Lachnospirales</taxon>
        <taxon>Lachnospiraceae</taxon>
        <taxon>Faecalicatena</taxon>
    </lineage>
</organism>
<comment type="caution">
    <text evidence="3">The sequence shown here is derived from an EMBL/GenBank/DDBJ whole genome shotgun (WGS) entry which is preliminary data.</text>
</comment>
<dbReference type="PANTHER" id="PTHR43364">
    <property type="entry name" value="NADH-SPECIFIC METHYLGLYOXAL REDUCTASE-RELATED"/>
    <property type="match status" value="1"/>
</dbReference>
<feature type="domain" description="NADP-dependent oxidoreductase" evidence="2">
    <location>
        <begin position="16"/>
        <end position="317"/>
    </location>
</feature>
<keyword evidence="4" id="KW-1185">Reference proteome</keyword>
<keyword evidence="1" id="KW-0560">Oxidoreductase</keyword>
<proteinExistence type="predicted"/>
<dbReference type="PANTHER" id="PTHR43364:SF4">
    <property type="entry name" value="NAD(P)-LINKED OXIDOREDUCTASE SUPERFAMILY PROTEIN"/>
    <property type="match status" value="1"/>
</dbReference>
<dbReference type="InterPro" id="IPR023210">
    <property type="entry name" value="NADP_OxRdtase_dom"/>
</dbReference>
<gene>
    <name evidence="3" type="ORF">HGO97_017540</name>
</gene>
<dbReference type="InterPro" id="IPR050523">
    <property type="entry name" value="AKR_Detox_Biosynth"/>
</dbReference>
<sequence>MDRIVIPNTELSVSQIGLGTVGAGIDWDGADADRIFDTYLDLGGNVIDSAHVYSDWIPPEIARSERVVGDWLQRSGKRKEIVLITKGGHPDMLGEHPDIHISRMRKSDMVGDLEASLRQLRTDYIDIYFYHRDDIKQPVEQLVDVMQGFVKEGKIRYYACSNWSARRMKEAEAYTKKMGYRGFIANQALLNVGSKYMKPLADDTMEAVDEEMYRYHKENTSNLLMPYMGVCSGFFHIYISKGEEAVKNSPYYTKNNLQIAEHLKKLMGKYGCTVSQTVLGFFMQQEFSCVPLYGPQNIEQLRDAMETPEIPFSKEDYDFQ</sequence>
<dbReference type="Pfam" id="PF00248">
    <property type="entry name" value="Aldo_ket_red"/>
    <property type="match status" value="1"/>
</dbReference>
<protein>
    <submittedName>
        <fullName evidence="3">Aldo/keto reductase</fullName>
    </submittedName>
</protein>
<accession>A0ABS6D7M7</accession>